<dbReference type="Pfam" id="PF17763">
    <property type="entry name" value="Asparaginase_C"/>
    <property type="match status" value="1"/>
</dbReference>
<feature type="active site" description="O-isoaspartyl threonine intermediate" evidence="6">
    <location>
        <position position="12"/>
    </location>
</feature>
<dbReference type="InterPro" id="IPR020827">
    <property type="entry name" value="Asparaginase/glutaminase_AS1"/>
</dbReference>
<keyword evidence="4" id="KW-0378">Hydrolase</keyword>
<dbReference type="PIRSF" id="PIRSF500176">
    <property type="entry name" value="L_ASNase"/>
    <property type="match status" value="1"/>
</dbReference>
<comment type="similarity">
    <text evidence="1">Belongs to the asparaginase 1 family.</text>
</comment>
<dbReference type="PROSITE" id="PS00144">
    <property type="entry name" value="ASN_GLN_ASE_1"/>
    <property type="match status" value="1"/>
</dbReference>
<dbReference type="PROSITE" id="PS00917">
    <property type="entry name" value="ASN_GLN_ASE_2"/>
    <property type="match status" value="1"/>
</dbReference>
<evidence type="ECO:0000256" key="7">
    <source>
        <dbReference type="PIRSR" id="PIRSR001220-2"/>
    </source>
</evidence>
<evidence type="ECO:0000256" key="9">
    <source>
        <dbReference type="PROSITE-ProRule" id="PRU10100"/>
    </source>
</evidence>
<dbReference type="PIRSF" id="PIRSF001220">
    <property type="entry name" value="L-ASNase_gatD"/>
    <property type="match status" value="1"/>
</dbReference>
<evidence type="ECO:0000256" key="8">
    <source>
        <dbReference type="PROSITE-ProRule" id="PRU10099"/>
    </source>
</evidence>
<evidence type="ECO:0000256" key="2">
    <source>
        <dbReference type="ARBA" id="ARBA00011881"/>
    </source>
</evidence>
<dbReference type="InterPro" id="IPR004550">
    <property type="entry name" value="AsnASE_II"/>
</dbReference>
<dbReference type="EC" id="3.5.1.1" evidence="3"/>
<dbReference type="GO" id="GO:0004067">
    <property type="term" value="F:asparaginase activity"/>
    <property type="evidence" value="ECO:0007669"/>
    <property type="project" value="UniProtKB-UniRule"/>
</dbReference>
<feature type="active site" evidence="9">
    <location>
        <position position="87"/>
    </location>
</feature>
<feature type="binding site" evidence="7">
    <location>
        <begin position="87"/>
        <end position="88"/>
    </location>
    <ligand>
        <name>substrate</name>
    </ligand>
</feature>
<dbReference type="Pfam" id="PF00710">
    <property type="entry name" value="Asparaginase"/>
    <property type="match status" value="1"/>
</dbReference>
<dbReference type="InterPro" id="IPR027475">
    <property type="entry name" value="Asparaginase/glutaminase_AS2"/>
</dbReference>
<dbReference type="Gene3D" id="3.40.50.40">
    <property type="match status" value="1"/>
</dbReference>
<dbReference type="PRINTS" id="PR00139">
    <property type="entry name" value="ASNGLNASE"/>
</dbReference>
<organism evidence="12 13">
    <name type="scientific">Marinococcus luteus</name>
    <dbReference type="NCBI Taxonomy" id="1122204"/>
    <lineage>
        <taxon>Bacteria</taxon>
        <taxon>Bacillati</taxon>
        <taxon>Bacillota</taxon>
        <taxon>Bacilli</taxon>
        <taxon>Bacillales</taxon>
        <taxon>Bacillaceae</taxon>
        <taxon>Marinococcus</taxon>
    </lineage>
</organism>
<dbReference type="Proteomes" id="UP000199488">
    <property type="component" value="Unassembled WGS sequence"/>
</dbReference>
<dbReference type="EMBL" id="FNNC01000001">
    <property type="protein sequence ID" value="SDW17622.1"/>
    <property type="molecule type" value="Genomic_DNA"/>
</dbReference>
<feature type="domain" description="L-asparaginase N-terminal" evidence="10">
    <location>
        <begin position="3"/>
        <end position="189"/>
    </location>
</feature>
<comment type="catalytic activity">
    <reaction evidence="5">
        <text>L-asparagine + H2O = L-aspartate + NH4(+)</text>
        <dbReference type="Rhea" id="RHEA:21016"/>
        <dbReference type="ChEBI" id="CHEBI:15377"/>
        <dbReference type="ChEBI" id="CHEBI:28938"/>
        <dbReference type="ChEBI" id="CHEBI:29991"/>
        <dbReference type="ChEBI" id="CHEBI:58048"/>
        <dbReference type="EC" id="3.5.1.1"/>
    </reaction>
</comment>
<reference evidence="12 13" key="1">
    <citation type="submission" date="2016-10" db="EMBL/GenBank/DDBJ databases">
        <authorList>
            <person name="de Groot N.N."/>
        </authorList>
    </citation>
    <scope>NUCLEOTIDE SEQUENCE [LARGE SCALE GENOMIC DNA]</scope>
    <source>
        <strain evidence="12 13">DSM 23126</strain>
    </source>
</reference>
<accession>A0A1H2RDV8</accession>
<dbReference type="GO" id="GO:0006528">
    <property type="term" value="P:asparagine metabolic process"/>
    <property type="evidence" value="ECO:0007669"/>
    <property type="project" value="InterPro"/>
</dbReference>
<dbReference type="PANTHER" id="PTHR11707">
    <property type="entry name" value="L-ASPARAGINASE"/>
    <property type="match status" value="1"/>
</dbReference>
<evidence type="ECO:0000256" key="3">
    <source>
        <dbReference type="ARBA" id="ARBA00012920"/>
    </source>
</evidence>
<dbReference type="CDD" id="cd08964">
    <property type="entry name" value="L-asparaginase_II"/>
    <property type="match status" value="1"/>
</dbReference>
<dbReference type="PANTHER" id="PTHR11707:SF28">
    <property type="entry name" value="60 KDA LYSOPHOSPHOLIPASE"/>
    <property type="match status" value="1"/>
</dbReference>
<dbReference type="InterPro" id="IPR027474">
    <property type="entry name" value="L-asparaginase_N"/>
</dbReference>
<name>A0A1H2RDV8_9BACI</name>
<dbReference type="SFLD" id="SFLDS00057">
    <property type="entry name" value="Glutaminase/Asparaginase"/>
    <property type="match status" value="1"/>
</dbReference>
<dbReference type="RefSeq" id="WP_091611256.1">
    <property type="nucleotide sequence ID" value="NZ_FNNC01000001.1"/>
</dbReference>
<dbReference type="SUPFAM" id="SSF53774">
    <property type="entry name" value="Glutaminase/Asparaginase"/>
    <property type="match status" value="1"/>
</dbReference>
<evidence type="ECO:0000256" key="1">
    <source>
        <dbReference type="ARBA" id="ARBA00010518"/>
    </source>
</evidence>
<dbReference type="STRING" id="1122204.SAMN05421781_0721"/>
<evidence type="ECO:0000313" key="12">
    <source>
        <dbReference type="EMBL" id="SDW17622.1"/>
    </source>
</evidence>
<protein>
    <recommendedName>
        <fullName evidence="3">asparaginase</fullName>
        <ecNumber evidence="3">3.5.1.1</ecNumber>
    </recommendedName>
</protein>
<dbReference type="InterPro" id="IPR037152">
    <property type="entry name" value="L-asparaginase_N_sf"/>
</dbReference>
<dbReference type="FunFam" id="3.40.50.40:FF:000003">
    <property type="entry name" value="L-asparaginase 2"/>
    <property type="match status" value="1"/>
</dbReference>
<evidence type="ECO:0000256" key="4">
    <source>
        <dbReference type="ARBA" id="ARBA00022801"/>
    </source>
</evidence>
<feature type="active site" evidence="8">
    <location>
        <position position="12"/>
    </location>
</feature>
<evidence type="ECO:0000313" key="13">
    <source>
        <dbReference type="Proteomes" id="UP000199488"/>
    </source>
</evidence>
<proteinExistence type="inferred from homology"/>
<dbReference type="InterPro" id="IPR036152">
    <property type="entry name" value="Asp/glu_Ase-like_sf"/>
</dbReference>
<dbReference type="Gene3D" id="3.40.50.1170">
    <property type="entry name" value="L-asparaginase, N-terminal domain"/>
    <property type="match status" value="1"/>
</dbReference>
<evidence type="ECO:0000256" key="6">
    <source>
        <dbReference type="PIRSR" id="PIRSR001220-1"/>
    </source>
</evidence>
<dbReference type="InterPro" id="IPR006034">
    <property type="entry name" value="Asparaginase/glutaminase-like"/>
</dbReference>
<dbReference type="SMART" id="SM00870">
    <property type="entry name" value="Asparaginase"/>
    <property type="match status" value="1"/>
</dbReference>
<dbReference type="InterPro" id="IPR040919">
    <property type="entry name" value="Asparaginase_C"/>
</dbReference>
<evidence type="ECO:0000256" key="5">
    <source>
        <dbReference type="ARBA" id="ARBA00049366"/>
    </source>
</evidence>
<dbReference type="OrthoDB" id="9788068at2"/>
<dbReference type="InterPro" id="IPR027473">
    <property type="entry name" value="L-asparaginase_C"/>
</dbReference>
<comment type="subunit">
    <text evidence="2">Homotetramer.</text>
</comment>
<dbReference type="PROSITE" id="PS51732">
    <property type="entry name" value="ASN_GLN_ASE_3"/>
    <property type="match status" value="1"/>
</dbReference>
<dbReference type="FunFam" id="3.40.50.1170:FF:000001">
    <property type="entry name" value="L-asparaginase 2"/>
    <property type="match status" value="1"/>
</dbReference>
<dbReference type="AlphaFoldDB" id="A0A1H2RDV8"/>
<feature type="domain" description="Asparaginase/glutaminase C-terminal" evidence="11">
    <location>
        <begin position="205"/>
        <end position="320"/>
    </location>
</feature>
<gene>
    <name evidence="12" type="ORF">SAMN05421781_0721</name>
</gene>
<feature type="binding site" evidence="7">
    <location>
        <position position="54"/>
    </location>
    <ligand>
        <name>substrate</name>
    </ligand>
</feature>
<evidence type="ECO:0000259" key="11">
    <source>
        <dbReference type="Pfam" id="PF17763"/>
    </source>
</evidence>
<keyword evidence="13" id="KW-1185">Reference proteome</keyword>
<sequence length="324" mass="35280">MKKILVIHTGGTIAMTQTEESGVEPGLHNPLSHWSRIANQIAEIVTSDFLHLPSPHITPEHMLSLHEHMLEKLSEDTYDGVVITHGTDTLEETAYALDLFHDKDLPVVVTGAMRSSNEISADGPQNFLAAVRTAASDKARGIGVLVVLNDEIHSAKNVTKTHSSNIATFQSPQYGPLGFVTNNEIFIHHYPASREHFSPVHMNKKVLLLKMAAGMDAALLSPLLDQPLDGIIIEAFGQGNIPPTIVPLLEGSIAKQVPVVLVSRCHSGVVQATYSYEGGGYQLKQKGVIFTNGLNGQKARLKLLAALDEKRPLEAIRDCFENIE</sequence>
<evidence type="ECO:0000259" key="10">
    <source>
        <dbReference type="Pfam" id="PF00710"/>
    </source>
</evidence>